<evidence type="ECO:0008006" key="4">
    <source>
        <dbReference type="Google" id="ProtNLM"/>
    </source>
</evidence>
<proteinExistence type="predicted"/>
<accession>A0A8T9CMY0</accession>
<dbReference type="Proteomes" id="UP000460654">
    <property type="component" value="Unassembled WGS sequence"/>
</dbReference>
<keyword evidence="1" id="KW-0812">Transmembrane</keyword>
<feature type="transmembrane region" description="Helical" evidence="1">
    <location>
        <begin position="40"/>
        <end position="59"/>
    </location>
</feature>
<comment type="caution">
    <text evidence="2">The sequence shown here is derived from an EMBL/GenBank/DDBJ whole genome shotgun (WGS) entry which is preliminary data.</text>
</comment>
<evidence type="ECO:0000313" key="2">
    <source>
        <dbReference type="EMBL" id="TXU28935.1"/>
    </source>
</evidence>
<name>A0A8T9CMY0_ECOLX</name>
<protein>
    <recommendedName>
        <fullName evidence="4">DUF4760 domain-containing protein</fullName>
    </recommendedName>
</protein>
<dbReference type="AlphaFoldDB" id="A0A8T9CMY0"/>
<gene>
    <name evidence="2" type="ORF">D4N09_25605</name>
</gene>
<keyword evidence="1" id="KW-0472">Membrane</keyword>
<keyword evidence="1" id="KW-1133">Transmembrane helix</keyword>
<sequence>MKSYLKGVWEYFASHMLFMYLGSVSFAWIDIWFFKKIEPSTITATVSTITLGLAIYALTRVNEWIKNKKSEKAFERTTLFIDSMFRSKDLNHQCYQSLISIQPRIKSENPILYKHLTTSGRELLSESKDLRFELVAIRDSFGLWKIKPNHSDLLNNLITTYTALVAQFNIIYILIDELERGERVVSESSWDSYIGMMASAYSNYHDQFEIFKGCSYNELFKIIK</sequence>
<evidence type="ECO:0000256" key="1">
    <source>
        <dbReference type="SAM" id="Phobius"/>
    </source>
</evidence>
<evidence type="ECO:0000313" key="3">
    <source>
        <dbReference type="Proteomes" id="UP000460654"/>
    </source>
</evidence>
<reference evidence="2 3" key="1">
    <citation type="submission" date="2018-09" db="EMBL/GenBank/DDBJ databases">
        <title>Persistent metagenomic signatures of early life antibiotic treatment in the infant gut microbiota and resistome.</title>
        <authorList>
            <person name="Gasparrini A.J."/>
        </authorList>
    </citation>
    <scope>NUCLEOTIDE SEQUENCE [LARGE SCALE GENOMIC DNA]</scope>
    <source>
        <strain evidence="2 3">T0181B.E-10</strain>
    </source>
</reference>
<dbReference type="RefSeq" id="WP_042005101.1">
    <property type="nucleotide sequence ID" value="NZ_BFWE01000041.1"/>
</dbReference>
<dbReference type="EMBL" id="QYOH01000108">
    <property type="protein sequence ID" value="TXU28935.1"/>
    <property type="molecule type" value="Genomic_DNA"/>
</dbReference>
<feature type="transmembrane region" description="Helical" evidence="1">
    <location>
        <begin position="12"/>
        <end position="34"/>
    </location>
</feature>
<organism evidence="2 3">
    <name type="scientific">Escherichia coli</name>
    <dbReference type="NCBI Taxonomy" id="562"/>
    <lineage>
        <taxon>Bacteria</taxon>
        <taxon>Pseudomonadati</taxon>
        <taxon>Pseudomonadota</taxon>
        <taxon>Gammaproteobacteria</taxon>
        <taxon>Enterobacterales</taxon>
        <taxon>Enterobacteriaceae</taxon>
        <taxon>Escherichia</taxon>
    </lineage>
</organism>
<feature type="transmembrane region" description="Helical" evidence="1">
    <location>
        <begin position="153"/>
        <end position="175"/>
    </location>
</feature>